<organism evidence="1 2">
    <name type="scientific">Stieleria neptunia</name>
    <dbReference type="NCBI Taxonomy" id="2527979"/>
    <lineage>
        <taxon>Bacteria</taxon>
        <taxon>Pseudomonadati</taxon>
        <taxon>Planctomycetota</taxon>
        <taxon>Planctomycetia</taxon>
        <taxon>Pirellulales</taxon>
        <taxon>Pirellulaceae</taxon>
        <taxon>Stieleria</taxon>
    </lineage>
</organism>
<dbReference type="AlphaFoldDB" id="A0A518HTT7"/>
<protein>
    <recommendedName>
        <fullName evidence="3">DUF4276 domain-containing protein</fullName>
    </recommendedName>
</protein>
<evidence type="ECO:0000313" key="2">
    <source>
        <dbReference type="Proteomes" id="UP000319004"/>
    </source>
</evidence>
<dbReference type="OrthoDB" id="9801478at2"/>
<dbReference type="EMBL" id="CP037423">
    <property type="protein sequence ID" value="QDV44251.1"/>
    <property type="molecule type" value="Genomic_DNA"/>
</dbReference>
<name>A0A518HTT7_9BACT</name>
<dbReference type="Proteomes" id="UP000319004">
    <property type="component" value="Chromosome"/>
</dbReference>
<evidence type="ECO:0008006" key="3">
    <source>
        <dbReference type="Google" id="ProtNLM"/>
    </source>
</evidence>
<evidence type="ECO:0000313" key="1">
    <source>
        <dbReference type="EMBL" id="QDV44251.1"/>
    </source>
</evidence>
<accession>A0A518HTT7</accession>
<dbReference type="KEGG" id="snep:Enr13x_41150"/>
<dbReference type="InterPro" id="IPR025455">
    <property type="entry name" value="DUF4276"/>
</dbReference>
<reference evidence="1 2" key="1">
    <citation type="submission" date="2019-03" db="EMBL/GenBank/DDBJ databases">
        <title>Deep-cultivation of Planctomycetes and their phenomic and genomic characterization uncovers novel biology.</title>
        <authorList>
            <person name="Wiegand S."/>
            <person name="Jogler M."/>
            <person name="Boedeker C."/>
            <person name="Pinto D."/>
            <person name="Vollmers J."/>
            <person name="Rivas-Marin E."/>
            <person name="Kohn T."/>
            <person name="Peeters S.H."/>
            <person name="Heuer A."/>
            <person name="Rast P."/>
            <person name="Oberbeckmann S."/>
            <person name="Bunk B."/>
            <person name="Jeske O."/>
            <person name="Meyerdierks A."/>
            <person name="Storesund J.E."/>
            <person name="Kallscheuer N."/>
            <person name="Luecker S."/>
            <person name="Lage O.M."/>
            <person name="Pohl T."/>
            <person name="Merkel B.J."/>
            <person name="Hornburger P."/>
            <person name="Mueller R.-W."/>
            <person name="Bruemmer F."/>
            <person name="Labrenz M."/>
            <person name="Spormann A.M."/>
            <person name="Op den Camp H."/>
            <person name="Overmann J."/>
            <person name="Amann R."/>
            <person name="Jetten M.S.M."/>
            <person name="Mascher T."/>
            <person name="Medema M.H."/>
            <person name="Devos D.P."/>
            <person name="Kaster A.-K."/>
            <person name="Ovreas L."/>
            <person name="Rohde M."/>
            <person name="Galperin M.Y."/>
            <person name="Jogler C."/>
        </authorList>
    </citation>
    <scope>NUCLEOTIDE SEQUENCE [LARGE SCALE GENOMIC DNA]</scope>
    <source>
        <strain evidence="1 2">Enr13</strain>
    </source>
</reference>
<gene>
    <name evidence="1" type="ORF">Enr13x_41150</name>
</gene>
<sequence length="243" mass="27196">MAEVLVVCEGQTEREFCRTVIAPYLATRGIHFAGTLAGKAFKKRPGIGTWQLYRKEMLRHAARRGRHVGVMVDYYGMPLSWPGRENAPEQAIDNRGSYVEGMLREDLPELSGRFHPCVAFHEFESLLFVDHAATALSLSIAEGCEDEKIVARRNAELVKIKDRVLGHVERINDSYQTKPSKRIEDLFTAYDKSFGGIQAALDAGLPKLRAGCPWLDRWLKSLESLGSEDDDGNVTITVQSDNT</sequence>
<dbReference type="RefSeq" id="WP_145388627.1">
    <property type="nucleotide sequence ID" value="NZ_CP037423.1"/>
</dbReference>
<keyword evidence="2" id="KW-1185">Reference proteome</keyword>
<dbReference type="Pfam" id="PF14103">
    <property type="entry name" value="DUF4276"/>
    <property type="match status" value="1"/>
</dbReference>
<proteinExistence type="predicted"/>